<accession>A0A7Z2VKX5</accession>
<dbReference type="RefSeq" id="WP_169281424.1">
    <property type="nucleotide sequence ID" value="NZ_CP051680.1"/>
</dbReference>
<sequence>MTMIIRSSFFFNRSLSLSQGFRIRSCSLFSAVRKFHSNGAERRYFAHKGAFQNLTELGALILVFSNENMPFELK</sequence>
<dbReference type="EMBL" id="CP051680">
    <property type="protein sequence ID" value="QJD85158.1"/>
    <property type="molecule type" value="Genomic_DNA"/>
</dbReference>
<evidence type="ECO:0000313" key="2">
    <source>
        <dbReference type="Proteomes" id="UP000502248"/>
    </source>
</evidence>
<proteinExistence type="predicted"/>
<reference evidence="1 2" key="1">
    <citation type="submission" date="2020-04" db="EMBL/GenBank/DDBJ databases">
        <title>Genome sequencing of novel species.</title>
        <authorList>
            <person name="Heo J."/>
            <person name="Kim S.-J."/>
            <person name="Kim J.-S."/>
            <person name="Hong S.-B."/>
            <person name="Kwon S.-W."/>
        </authorList>
    </citation>
    <scope>NUCLEOTIDE SEQUENCE [LARGE SCALE GENOMIC DNA]</scope>
    <source>
        <strain evidence="1 2">MFER-1</strain>
    </source>
</reference>
<name>A0A7Z2VKX5_9BACL</name>
<organism evidence="1 2">
    <name type="scientific">Cohnella herbarum</name>
    <dbReference type="NCBI Taxonomy" id="2728023"/>
    <lineage>
        <taxon>Bacteria</taxon>
        <taxon>Bacillati</taxon>
        <taxon>Bacillota</taxon>
        <taxon>Bacilli</taxon>
        <taxon>Bacillales</taxon>
        <taxon>Paenibacillaceae</taxon>
        <taxon>Cohnella</taxon>
    </lineage>
</organism>
<protein>
    <submittedName>
        <fullName evidence="1">Uncharacterized protein</fullName>
    </submittedName>
</protein>
<keyword evidence="2" id="KW-1185">Reference proteome</keyword>
<dbReference type="AlphaFoldDB" id="A0A7Z2VKX5"/>
<dbReference type="KEGG" id="cheb:HH215_19590"/>
<evidence type="ECO:0000313" key="1">
    <source>
        <dbReference type="EMBL" id="QJD85158.1"/>
    </source>
</evidence>
<dbReference type="Proteomes" id="UP000502248">
    <property type="component" value="Chromosome"/>
</dbReference>
<gene>
    <name evidence="1" type="ORF">HH215_19590</name>
</gene>